<feature type="region of interest" description="Disordered" evidence="1">
    <location>
        <begin position="582"/>
        <end position="604"/>
    </location>
</feature>
<dbReference type="PANTHER" id="PTHR23313:SF0">
    <property type="entry name" value="TESTIS-EXPRESSED PROTEIN 9"/>
    <property type="match status" value="1"/>
</dbReference>
<feature type="compositionally biased region" description="Pro residues" evidence="1">
    <location>
        <begin position="116"/>
        <end position="125"/>
    </location>
</feature>
<sequence>MADEEERIKAEKLAAAKKRVAQLQKQKKKASKKATPATDTAKEAESPKESDPVEETEAAASSADQTPADDPAEDKPQEDTAAETSTETPAEPEQEPESQPAESPELQDASTESPVEPMPPAPTSPDPEADPQPARLDTPRAGHGRQPSLSIQSKMRSSSFRKTSVSQGSHSPSPASLKSPPQSLPPLTGDGDSVHEVFRKQSTRIEELEKENKRIEKELGDATTRWRKTEDQLEDLREANVDGAELREKLKAAEEKAASIESLKEEIASLQRQNSQLQSRSHRNNASVSIPPPSESPPADLVRQLESKSATIEAMELEISNLRAQVNSHSSSDSAHETQLAALEEKVSQSQSALEKSERELADTKQALTRASEKAVKEGVDKTSTETLINSLQREVEELKNEKTESDKKIDTLEKKLQAMGNLHKESEARHQVRLRESEKLDKETAFLRKKLASIENENLRLREERDRIRKRDAGGADDEALDELEDEERQRLERRIRELEGEVFDLRRGVWQEKRQELTGQPFSEEDLDYSAGDAAANAFDDVDLVGGRPDHARRRSMAHQQQHSSFSTVLSSGFAAFTGGNNNNANRARAGSSNPPHHAPATRGSLELLSEENLEDDFDEAEFSRAQAEEEARKRVEWVRDIKRKLRDWNGWRLDLVDSRAGAEGAGVGMGEIFEV</sequence>
<dbReference type="AlphaFoldDB" id="A0AAD6HK98"/>
<feature type="compositionally biased region" description="Basic and acidic residues" evidence="1">
    <location>
        <begin position="192"/>
        <end position="220"/>
    </location>
</feature>
<feature type="compositionally biased region" description="Polar residues" evidence="1">
    <location>
        <begin position="147"/>
        <end position="168"/>
    </location>
</feature>
<reference evidence="2" key="1">
    <citation type="journal article" date="2023" name="IMA Fungus">
        <title>Comparative genomic study of the Penicillium genus elucidates a diverse pangenome and 15 lateral gene transfer events.</title>
        <authorList>
            <person name="Petersen C."/>
            <person name="Sorensen T."/>
            <person name="Nielsen M.R."/>
            <person name="Sondergaard T.E."/>
            <person name="Sorensen J.L."/>
            <person name="Fitzpatrick D.A."/>
            <person name="Frisvad J.C."/>
            <person name="Nielsen K.L."/>
        </authorList>
    </citation>
    <scope>NUCLEOTIDE SEQUENCE</scope>
    <source>
        <strain evidence="2">IBT 17514</strain>
    </source>
</reference>
<gene>
    <name evidence="2" type="ORF">N7493_006271</name>
</gene>
<reference evidence="2" key="2">
    <citation type="submission" date="2023-01" db="EMBL/GenBank/DDBJ databases">
        <authorList>
            <person name="Petersen C."/>
        </authorList>
    </citation>
    <scope>NUCLEOTIDE SEQUENCE</scope>
    <source>
        <strain evidence="2">IBT 17514</strain>
    </source>
</reference>
<feature type="region of interest" description="Disordered" evidence="1">
    <location>
        <begin position="324"/>
        <end position="383"/>
    </location>
</feature>
<feature type="compositionally biased region" description="Basic residues" evidence="1">
    <location>
        <begin position="15"/>
        <end position="32"/>
    </location>
</feature>
<keyword evidence="3" id="KW-1185">Reference proteome</keyword>
<protein>
    <recommendedName>
        <fullName evidence="4">M protein repeat protein</fullName>
    </recommendedName>
</protein>
<evidence type="ECO:0000256" key="1">
    <source>
        <dbReference type="SAM" id="MobiDB-lite"/>
    </source>
</evidence>
<feature type="compositionally biased region" description="Basic and acidic residues" evidence="1">
    <location>
        <begin position="464"/>
        <end position="475"/>
    </location>
</feature>
<organism evidence="2 3">
    <name type="scientific">Penicillium malachiteum</name>
    <dbReference type="NCBI Taxonomy" id="1324776"/>
    <lineage>
        <taxon>Eukaryota</taxon>
        <taxon>Fungi</taxon>
        <taxon>Dikarya</taxon>
        <taxon>Ascomycota</taxon>
        <taxon>Pezizomycotina</taxon>
        <taxon>Eurotiomycetes</taxon>
        <taxon>Eurotiomycetidae</taxon>
        <taxon>Eurotiales</taxon>
        <taxon>Aspergillaceae</taxon>
        <taxon>Penicillium</taxon>
    </lineage>
</organism>
<evidence type="ECO:0000313" key="2">
    <source>
        <dbReference type="EMBL" id="KAJ5724543.1"/>
    </source>
</evidence>
<feature type="compositionally biased region" description="Basic and acidic residues" evidence="1">
    <location>
        <begin position="371"/>
        <end position="383"/>
    </location>
</feature>
<dbReference type="EMBL" id="JAQJAN010000008">
    <property type="protein sequence ID" value="KAJ5724543.1"/>
    <property type="molecule type" value="Genomic_DNA"/>
</dbReference>
<feature type="region of interest" description="Disordered" evidence="1">
    <location>
        <begin position="464"/>
        <end position="489"/>
    </location>
</feature>
<comment type="caution">
    <text evidence="2">The sequence shown here is derived from an EMBL/GenBank/DDBJ whole genome shotgun (WGS) entry which is preliminary data.</text>
</comment>
<name>A0AAD6HK98_9EURO</name>
<feature type="compositionally biased region" description="Low complexity" evidence="1">
    <location>
        <begin position="169"/>
        <end position="187"/>
    </location>
</feature>
<feature type="region of interest" description="Disordered" evidence="1">
    <location>
        <begin position="269"/>
        <end position="307"/>
    </location>
</feature>
<feature type="compositionally biased region" description="Low complexity" evidence="1">
    <location>
        <begin position="582"/>
        <end position="596"/>
    </location>
</feature>
<accession>A0AAD6HK98</accession>
<feature type="region of interest" description="Disordered" evidence="1">
    <location>
        <begin position="15"/>
        <end position="231"/>
    </location>
</feature>
<feature type="compositionally biased region" description="Acidic residues" evidence="1">
    <location>
        <begin position="476"/>
        <end position="488"/>
    </location>
</feature>
<proteinExistence type="predicted"/>
<evidence type="ECO:0000313" key="3">
    <source>
        <dbReference type="Proteomes" id="UP001215712"/>
    </source>
</evidence>
<dbReference type="PANTHER" id="PTHR23313">
    <property type="entry name" value="TSEC1-RELATED"/>
    <property type="match status" value="1"/>
</dbReference>
<evidence type="ECO:0008006" key="4">
    <source>
        <dbReference type="Google" id="ProtNLM"/>
    </source>
</evidence>
<feature type="compositionally biased region" description="Low complexity" evidence="1">
    <location>
        <begin position="269"/>
        <end position="289"/>
    </location>
</feature>
<dbReference type="Proteomes" id="UP001215712">
    <property type="component" value="Unassembled WGS sequence"/>
</dbReference>
<feature type="compositionally biased region" description="Polar residues" evidence="1">
    <location>
        <begin position="324"/>
        <end position="333"/>
    </location>
</feature>
<feature type="compositionally biased region" description="Basic and acidic residues" evidence="1">
    <location>
        <begin position="40"/>
        <end position="51"/>
    </location>
</feature>